<dbReference type="PANTHER" id="PTHR15503:SF36">
    <property type="entry name" value="RETROTRANSPOSON GAG-LIKE PROTEIN 5"/>
    <property type="match status" value="1"/>
</dbReference>
<sequence length="273" mass="30478">MDPAKETPFGSAVELHGAMLGRHEEDLTATRYAVESLSAQVTELTNQLHNRHPELPVMPQTRNFPDPRINNPSCFSGQPTECRAFLMQCKVVFSLQSSTYAGDRSKVAYVISLLTGRARDWGATVWESEAGCCKHFSLFKEKMIKVFDRSVFGHEASRQLATLRQGRRSAADFAVEFRTLATTCEWNEPALMVCFLEGLSGEIKEEILARDPPSSLDQLVELAIRLYKSFELRRHARAPVPRAQLSTVTFPVVTSSEPEPMQLGGLHISAAEH</sequence>
<dbReference type="Proteomes" id="UP000290572">
    <property type="component" value="Unassembled WGS sequence"/>
</dbReference>
<dbReference type="Pfam" id="PF03732">
    <property type="entry name" value="Retrotrans_gag"/>
    <property type="match status" value="1"/>
</dbReference>
<feature type="domain" description="Retrotransposon gag" evidence="1">
    <location>
        <begin position="110"/>
        <end position="200"/>
    </location>
</feature>
<dbReference type="InterPro" id="IPR032567">
    <property type="entry name" value="RTL1-rel"/>
</dbReference>
<dbReference type="STRING" id="84645.A0A498M1B5"/>
<dbReference type="InterPro" id="IPR005162">
    <property type="entry name" value="Retrotrans_gag_dom"/>
</dbReference>
<evidence type="ECO:0000259" key="1">
    <source>
        <dbReference type="Pfam" id="PF03732"/>
    </source>
</evidence>
<name>A0A498M1B5_LABRO</name>
<dbReference type="AlphaFoldDB" id="A0A498M1B5"/>
<protein>
    <submittedName>
        <fullName evidence="2">Pol poly</fullName>
    </submittedName>
</protein>
<reference evidence="2 3" key="1">
    <citation type="submission" date="2018-03" db="EMBL/GenBank/DDBJ databases">
        <title>Draft genome sequence of Rohu Carp (Labeo rohita).</title>
        <authorList>
            <person name="Das P."/>
            <person name="Kushwaha B."/>
            <person name="Joshi C.G."/>
            <person name="Kumar D."/>
            <person name="Nagpure N.S."/>
            <person name="Sahoo L."/>
            <person name="Das S.P."/>
            <person name="Bit A."/>
            <person name="Patnaik S."/>
            <person name="Meher P.K."/>
            <person name="Jayasankar P."/>
            <person name="Koringa P.G."/>
            <person name="Patel N.V."/>
            <person name="Hinsu A.T."/>
            <person name="Kumar R."/>
            <person name="Pandey M."/>
            <person name="Agarwal S."/>
            <person name="Srivastava S."/>
            <person name="Singh M."/>
            <person name="Iquebal M.A."/>
            <person name="Jaiswal S."/>
            <person name="Angadi U.B."/>
            <person name="Kumar N."/>
            <person name="Raza M."/>
            <person name="Shah T.M."/>
            <person name="Rai A."/>
            <person name="Jena J.K."/>
        </authorList>
    </citation>
    <scope>NUCLEOTIDE SEQUENCE [LARGE SCALE GENOMIC DNA]</scope>
    <source>
        <strain evidence="2">DASCIFA01</strain>
        <tissue evidence="2">Testis</tissue>
    </source>
</reference>
<accession>A0A498M1B5</accession>
<proteinExistence type="predicted"/>
<evidence type="ECO:0000313" key="3">
    <source>
        <dbReference type="Proteomes" id="UP000290572"/>
    </source>
</evidence>
<comment type="caution">
    <text evidence="2">The sequence shown here is derived from an EMBL/GenBank/DDBJ whole genome shotgun (WGS) entry which is preliminary data.</text>
</comment>
<dbReference type="EMBL" id="QBIY01012898">
    <property type="protein sequence ID" value="RXN14598.1"/>
    <property type="molecule type" value="Genomic_DNA"/>
</dbReference>
<gene>
    <name evidence="2" type="ORF">ROHU_028588</name>
</gene>
<dbReference type="PANTHER" id="PTHR15503">
    <property type="entry name" value="LDOC1 RELATED"/>
    <property type="match status" value="1"/>
</dbReference>
<evidence type="ECO:0000313" key="2">
    <source>
        <dbReference type="EMBL" id="RXN14598.1"/>
    </source>
</evidence>
<keyword evidence="3" id="KW-1185">Reference proteome</keyword>
<organism evidence="2 3">
    <name type="scientific">Labeo rohita</name>
    <name type="common">Indian major carp</name>
    <name type="synonym">Cyprinus rohita</name>
    <dbReference type="NCBI Taxonomy" id="84645"/>
    <lineage>
        <taxon>Eukaryota</taxon>
        <taxon>Metazoa</taxon>
        <taxon>Chordata</taxon>
        <taxon>Craniata</taxon>
        <taxon>Vertebrata</taxon>
        <taxon>Euteleostomi</taxon>
        <taxon>Actinopterygii</taxon>
        <taxon>Neopterygii</taxon>
        <taxon>Teleostei</taxon>
        <taxon>Ostariophysi</taxon>
        <taxon>Cypriniformes</taxon>
        <taxon>Cyprinidae</taxon>
        <taxon>Labeoninae</taxon>
        <taxon>Labeonini</taxon>
        <taxon>Labeo</taxon>
    </lineage>
</organism>